<dbReference type="Proteomes" id="UP000585474">
    <property type="component" value="Unassembled WGS sequence"/>
</dbReference>
<proteinExistence type="predicted"/>
<keyword evidence="3" id="KW-0029">Amino-acid transport</keyword>
<feature type="transmembrane region" description="Helical" evidence="7">
    <location>
        <begin position="177"/>
        <end position="200"/>
    </location>
</feature>
<evidence type="ECO:0000256" key="1">
    <source>
        <dbReference type="ARBA" id="ARBA00004141"/>
    </source>
</evidence>
<comment type="subcellular location">
    <subcellularLocation>
        <location evidence="1">Membrane</location>
        <topology evidence="1">Multi-pass membrane protein</topology>
    </subcellularLocation>
</comment>
<evidence type="ECO:0000256" key="4">
    <source>
        <dbReference type="ARBA" id="ARBA00022989"/>
    </source>
</evidence>
<protein>
    <submittedName>
        <fullName evidence="9">Transmembrane amino acid transporter family protein</fullName>
    </submittedName>
</protein>
<evidence type="ECO:0000256" key="2">
    <source>
        <dbReference type="ARBA" id="ARBA00022692"/>
    </source>
</evidence>
<dbReference type="EMBL" id="BJWL01000021">
    <property type="protein sequence ID" value="GFZ09467.1"/>
    <property type="molecule type" value="Genomic_DNA"/>
</dbReference>
<feature type="transmembrane region" description="Helical" evidence="7">
    <location>
        <begin position="64"/>
        <end position="85"/>
    </location>
</feature>
<dbReference type="AlphaFoldDB" id="A0A7J0GF81"/>
<reference evidence="9 10" key="1">
    <citation type="submission" date="2019-07" db="EMBL/GenBank/DDBJ databases">
        <title>De Novo Assembly of kiwifruit Actinidia rufa.</title>
        <authorList>
            <person name="Sugita-Konishi S."/>
            <person name="Sato K."/>
            <person name="Mori E."/>
            <person name="Abe Y."/>
            <person name="Kisaki G."/>
            <person name="Hamano K."/>
            <person name="Suezawa K."/>
            <person name="Otani M."/>
            <person name="Fukuda T."/>
            <person name="Manabe T."/>
            <person name="Gomi K."/>
            <person name="Tabuchi M."/>
            <person name="Akimitsu K."/>
            <person name="Kataoka I."/>
        </authorList>
    </citation>
    <scope>NUCLEOTIDE SEQUENCE [LARGE SCALE GENOMIC DNA]</scope>
    <source>
        <strain evidence="10">cv. Fuchu</strain>
    </source>
</reference>
<dbReference type="GO" id="GO:0015175">
    <property type="term" value="F:neutral L-amino acid transmembrane transporter activity"/>
    <property type="evidence" value="ECO:0007669"/>
    <property type="project" value="TreeGrafter"/>
</dbReference>
<dbReference type="OrthoDB" id="40134at2759"/>
<feature type="region of interest" description="Disordered" evidence="6">
    <location>
        <begin position="1"/>
        <end position="31"/>
    </location>
</feature>
<evidence type="ECO:0000313" key="10">
    <source>
        <dbReference type="Proteomes" id="UP000585474"/>
    </source>
</evidence>
<keyword evidence="4 7" id="KW-1133">Transmembrane helix</keyword>
<feature type="transmembrane region" description="Helical" evidence="7">
    <location>
        <begin position="286"/>
        <end position="306"/>
    </location>
</feature>
<dbReference type="Pfam" id="PF01490">
    <property type="entry name" value="Aa_trans"/>
    <property type="match status" value="2"/>
</dbReference>
<feature type="transmembrane region" description="Helical" evidence="7">
    <location>
        <begin position="149"/>
        <end position="171"/>
    </location>
</feature>
<feature type="transmembrane region" description="Helical" evidence="7">
    <location>
        <begin position="38"/>
        <end position="58"/>
    </location>
</feature>
<keyword evidence="5 7" id="KW-0472">Membrane</keyword>
<accession>A0A7J0GF81</accession>
<dbReference type="GO" id="GO:0005774">
    <property type="term" value="C:vacuolar membrane"/>
    <property type="evidence" value="ECO:0007669"/>
    <property type="project" value="TreeGrafter"/>
</dbReference>
<keyword evidence="3" id="KW-0813">Transport</keyword>
<feature type="domain" description="Amino acid transporter transmembrane" evidence="8">
    <location>
        <begin position="34"/>
        <end position="88"/>
    </location>
</feature>
<evidence type="ECO:0000256" key="5">
    <source>
        <dbReference type="ARBA" id="ARBA00023136"/>
    </source>
</evidence>
<gene>
    <name evidence="9" type="ORF">Acr_21g0000660</name>
</gene>
<dbReference type="PANTHER" id="PTHR22950">
    <property type="entry name" value="AMINO ACID TRANSPORTER"/>
    <property type="match status" value="1"/>
</dbReference>
<feature type="domain" description="Amino acid transporter transmembrane" evidence="8">
    <location>
        <begin position="158"/>
        <end position="247"/>
    </location>
</feature>
<keyword evidence="2 7" id="KW-0812">Transmembrane</keyword>
<evidence type="ECO:0000256" key="3">
    <source>
        <dbReference type="ARBA" id="ARBA00022970"/>
    </source>
</evidence>
<evidence type="ECO:0000256" key="6">
    <source>
        <dbReference type="SAM" id="MobiDB-lite"/>
    </source>
</evidence>
<dbReference type="InterPro" id="IPR013057">
    <property type="entry name" value="AA_transpt_TM"/>
</dbReference>
<feature type="transmembrane region" description="Helical" evidence="7">
    <location>
        <begin position="255"/>
        <end position="274"/>
    </location>
</feature>
<evidence type="ECO:0000259" key="8">
    <source>
        <dbReference type="Pfam" id="PF01490"/>
    </source>
</evidence>
<evidence type="ECO:0000313" key="9">
    <source>
        <dbReference type="EMBL" id="GFZ09467.1"/>
    </source>
</evidence>
<name>A0A7J0GF81_9ERIC</name>
<dbReference type="PANTHER" id="PTHR22950:SF674">
    <property type="entry name" value="AMINO ACID TRANSPORTER AVT3A"/>
    <property type="match status" value="1"/>
</dbReference>
<evidence type="ECO:0000256" key="7">
    <source>
        <dbReference type="SAM" id="Phobius"/>
    </source>
</evidence>
<organism evidence="9 10">
    <name type="scientific">Actinidia rufa</name>
    <dbReference type="NCBI Taxonomy" id="165716"/>
    <lineage>
        <taxon>Eukaryota</taxon>
        <taxon>Viridiplantae</taxon>
        <taxon>Streptophyta</taxon>
        <taxon>Embryophyta</taxon>
        <taxon>Tracheophyta</taxon>
        <taxon>Spermatophyta</taxon>
        <taxon>Magnoliopsida</taxon>
        <taxon>eudicotyledons</taxon>
        <taxon>Gunneridae</taxon>
        <taxon>Pentapetalae</taxon>
        <taxon>asterids</taxon>
        <taxon>Ericales</taxon>
        <taxon>Actinidiaceae</taxon>
        <taxon>Actinidia</taxon>
    </lineage>
</organism>
<feature type="transmembrane region" description="Helical" evidence="7">
    <location>
        <begin position="220"/>
        <end position="243"/>
    </location>
</feature>
<sequence length="314" mass="35019">MGFDKEASSSSHSPSPPLPREDTPLLTKSPPLSSNSKTFANIFIAVVGAGVLGLPYTFKRTGWAMGSLMLFAVAFLTYYCMMLLVHTRAPPRDPPRIHQDRLLRRPRLRCLRARRPLRRRRHDRPLPGRLLRQLPHLHRQHIVIHHHHIFADVVDLGAMGVVMVEDVMIFLQQRPVLQAFGGFSVFFYGLGVAVYAFEGIGMVLPLESETKKTSKSLERFWVLSMTFISLMFGAFGALGYFAFVYEVVERRFCEASSVCIVLGFVLPALFHLIVHKQGLGLGGMASDVALVVLGLVLAVCGTWSSLLEIFGTKS</sequence>
<comment type="caution">
    <text evidence="9">The sequence shown here is derived from an EMBL/GenBank/DDBJ whole genome shotgun (WGS) entry which is preliminary data.</text>
</comment>
<keyword evidence="10" id="KW-1185">Reference proteome</keyword>
<dbReference type="GO" id="GO:0015179">
    <property type="term" value="F:L-amino acid transmembrane transporter activity"/>
    <property type="evidence" value="ECO:0007669"/>
    <property type="project" value="TreeGrafter"/>
</dbReference>